<gene>
    <name evidence="1" type="ORF">TBC1_111546</name>
</gene>
<protein>
    <submittedName>
        <fullName evidence="1">Uncharacterized protein</fullName>
    </submittedName>
</protein>
<reference evidence="1" key="1">
    <citation type="journal article" date="2015" name="Genome Announc.">
        <title>Draft Genome Sequence of Bacteroidales Strain TBC1, a Novel Isolate from a Methanogenic Wastewater Treatment System.</title>
        <authorList>
            <person name="Tourlousse D.M."/>
            <person name="Matsuura N."/>
            <person name="Sun L."/>
            <person name="Toyonaga M."/>
            <person name="Kuroda K."/>
            <person name="Ohashi A."/>
            <person name="Cruz R."/>
            <person name="Yamaguchi T."/>
            <person name="Sekiguchi Y."/>
        </authorList>
    </citation>
    <scope>NUCLEOTIDE SEQUENCE [LARGE SCALE GENOMIC DNA]</scope>
    <source>
        <strain evidence="1">TBC1</strain>
    </source>
</reference>
<evidence type="ECO:0000313" key="1">
    <source>
        <dbReference type="EMBL" id="GAP43393.1"/>
    </source>
</evidence>
<organism evidence="1">
    <name type="scientific">Lentimicrobium saccharophilum</name>
    <dbReference type="NCBI Taxonomy" id="1678841"/>
    <lineage>
        <taxon>Bacteria</taxon>
        <taxon>Pseudomonadati</taxon>
        <taxon>Bacteroidota</taxon>
        <taxon>Bacteroidia</taxon>
        <taxon>Bacteroidales</taxon>
        <taxon>Lentimicrobiaceae</taxon>
        <taxon>Lentimicrobium</taxon>
    </lineage>
</organism>
<keyword evidence="2" id="KW-1185">Reference proteome</keyword>
<proteinExistence type="predicted"/>
<dbReference type="Proteomes" id="UP000053091">
    <property type="component" value="Unassembled WGS sequence"/>
</dbReference>
<dbReference type="EMBL" id="DF968182">
    <property type="protein sequence ID" value="GAP43393.1"/>
    <property type="molecule type" value="Genomic_DNA"/>
</dbReference>
<evidence type="ECO:0000313" key="2">
    <source>
        <dbReference type="Proteomes" id="UP000053091"/>
    </source>
</evidence>
<sequence length="229" mass="27018">MYNYILYHPPRKCLYINEMGQVYHDSFSGNQDPYIWNSPFLHSFCHITQIKKEIGQIIFWASRGEKDSYPYFDHLFCDLVFKVKSLHEWQDCNDISINDSIVDNYPAYENHYKWVKQHLFKGVKRPKKRITIKACEKSSFQPQNETQELIDIVPFLKGKGVSIEQLRNSISLNSNKRPAIPSRPLNLNEKTTKELYDYLASSKRKLYGIDLMDKYPLRGKPAHNSTYPQ</sequence>
<dbReference type="AlphaFoldDB" id="A0A0S7C0A6"/>
<accession>A0A0S7C0A6</accession>
<name>A0A0S7C0A6_9BACT</name>